<feature type="compositionally biased region" description="Basic and acidic residues" evidence="1">
    <location>
        <begin position="355"/>
        <end position="375"/>
    </location>
</feature>
<evidence type="ECO:0000313" key="3">
    <source>
        <dbReference type="Proteomes" id="UP001187531"/>
    </source>
</evidence>
<sequence>MENKREYREVSSVGFVDPSENEVFIGPQTEKELELMATKLTEMNGSSISQREAPEQTVGSCMGYLNEQGRVEEGINANIIGEAGKPQYSPIKDLDDTMTRMEKLLAIADMTDKSSNFNHLLGISSEATKGMDIAISISTAYETPRDSLNSVPFESFLSVSPSLPGATKEEPEDEQVVSSVGRSEEMKPIHSEKNCIPLENEKPNVNTPVVEKFSTPVSTPLRWKNSVKKEKTNPQHLKTACPMPAQSTPVTYKTPPTTPHFTNSAKKASSSHSKPRTPSSMTKKVAQKLFVEEKAKSRIPKPTTNPKLATVSSPVARYIKERPVAVTIRQLRPLSRTLPNSSNDHSYAGFSSDKSYNDHQIKSSAVEKENSDPKSSHLISKLPLPPVHRKKPDAVSIRDVTRPAQKLPAGQIGRLLAPNARFQIEKHTGRVRVGDNDVSVLLSKPAEIKKW</sequence>
<dbReference type="Proteomes" id="UP001187531">
    <property type="component" value="Unassembled WGS sequence"/>
</dbReference>
<protein>
    <submittedName>
        <fullName evidence="2">Uncharacterized protein</fullName>
    </submittedName>
</protein>
<proteinExistence type="predicted"/>
<dbReference type="EMBL" id="JAVRJZ010000001">
    <property type="protein sequence ID" value="KAK2726667.1"/>
    <property type="molecule type" value="Genomic_DNA"/>
</dbReference>
<reference evidence="2" key="1">
    <citation type="submission" date="2023-07" db="EMBL/GenBank/DDBJ databases">
        <title>Chromosome-level genome assembly of Artemia franciscana.</title>
        <authorList>
            <person name="Jo E."/>
        </authorList>
    </citation>
    <scope>NUCLEOTIDE SEQUENCE</scope>
    <source>
        <tissue evidence="2">Whole body</tissue>
    </source>
</reference>
<evidence type="ECO:0000313" key="2">
    <source>
        <dbReference type="EMBL" id="KAK2726667.1"/>
    </source>
</evidence>
<comment type="caution">
    <text evidence="2">The sequence shown here is derived from an EMBL/GenBank/DDBJ whole genome shotgun (WGS) entry which is preliminary data.</text>
</comment>
<dbReference type="AlphaFoldDB" id="A0AA88IS49"/>
<feature type="region of interest" description="Disordered" evidence="1">
    <location>
        <begin position="336"/>
        <end position="393"/>
    </location>
</feature>
<organism evidence="2 3">
    <name type="scientific">Artemia franciscana</name>
    <name type="common">Brine shrimp</name>
    <name type="synonym">Artemia sanfranciscana</name>
    <dbReference type="NCBI Taxonomy" id="6661"/>
    <lineage>
        <taxon>Eukaryota</taxon>
        <taxon>Metazoa</taxon>
        <taxon>Ecdysozoa</taxon>
        <taxon>Arthropoda</taxon>
        <taxon>Crustacea</taxon>
        <taxon>Branchiopoda</taxon>
        <taxon>Anostraca</taxon>
        <taxon>Artemiidae</taxon>
        <taxon>Artemia</taxon>
    </lineage>
</organism>
<name>A0AA88IS49_ARTSF</name>
<accession>A0AA88IS49</accession>
<evidence type="ECO:0000256" key="1">
    <source>
        <dbReference type="SAM" id="MobiDB-lite"/>
    </source>
</evidence>
<feature type="compositionally biased region" description="Low complexity" evidence="1">
    <location>
        <begin position="264"/>
        <end position="280"/>
    </location>
</feature>
<gene>
    <name evidence="2" type="ORF">QYM36_007487</name>
</gene>
<feature type="region of interest" description="Disordered" evidence="1">
    <location>
        <begin position="162"/>
        <end position="186"/>
    </location>
</feature>
<feature type="region of interest" description="Disordered" evidence="1">
    <location>
        <begin position="228"/>
        <end position="284"/>
    </location>
</feature>
<keyword evidence="3" id="KW-1185">Reference proteome</keyword>